<comment type="pathway">
    <text evidence="4">Amino-acid biosynthesis.</text>
</comment>
<keyword evidence="3" id="KW-0804">Transcription</keyword>
<name>A0A429G0H2_9CREN</name>
<protein>
    <submittedName>
        <fullName evidence="6">Lrp/AsnC family transcriptional regulator</fullName>
    </submittedName>
</protein>
<dbReference type="SUPFAM" id="SSF46785">
    <property type="entry name" value="Winged helix' DNA-binding domain"/>
    <property type="match status" value="1"/>
</dbReference>
<dbReference type="GO" id="GO:0043565">
    <property type="term" value="F:sequence-specific DNA binding"/>
    <property type="evidence" value="ECO:0007669"/>
    <property type="project" value="InterPro"/>
</dbReference>
<dbReference type="InterPro" id="IPR036388">
    <property type="entry name" value="WH-like_DNA-bd_sf"/>
</dbReference>
<evidence type="ECO:0000256" key="3">
    <source>
        <dbReference type="ARBA" id="ARBA00023163"/>
    </source>
</evidence>
<accession>A0A429G0H2</accession>
<feature type="domain" description="HTH asnC-type" evidence="5">
    <location>
        <begin position="6"/>
        <end position="67"/>
    </location>
</feature>
<dbReference type="Gene3D" id="1.10.10.10">
    <property type="entry name" value="Winged helix-like DNA-binding domain superfamily/Winged helix DNA-binding domain"/>
    <property type="match status" value="1"/>
</dbReference>
<dbReference type="InterPro" id="IPR019888">
    <property type="entry name" value="Tscrpt_reg_AsnC-like"/>
</dbReference>
<reference evidence="6 7" key="1">
    <citation type="submission" date="2018-10" db="EMBL/GenBank/DDBJ databases">
        <title>Co-occurring genomic capacity for anaerobic methane metabolism and dissimilatory sulfite reduction discovered in the Korarchaeota.</title>
        <authorList>
            <person name="Mckay L.J."/>
            <person name="Dlakic M."/>
            <person name="Fields M.W."/>
            <person name="Delmont T.O."/>
            <person name="Eren A.M."/>
            <person name="Jay Z.J."/>
            <person name="Klingelsmith K.B."/>
            <person name="Rusch D.B."/>
            <person name="Inskeep W.P."/>
        </authorList>
    </citation>
    <scope>NUCLEOTIDE SEQUENCE [LARGE SCALE GENOMIC DNA]</scope>
    <source>
        <strain evidence="6 7">WS</strain>
    </source>
</reference>
<comment type="caution">
    <text evidence="6">The sequence shown here is derived from an EMBL/GenBank/DDBJ whole genome shotgun (WGS) entry which is preliminary data.</text>
</comment>
<gene>
    <name evidence="6" type="ORF">D9Q81_08870</name>
</gene>
<evidence type="ECO:0000313" key="6">
    <source>
        <dbReference type="EMBL" id="RSN67249.1"/>
    </source>
</evidence>
<evidence type="ECO:0000256" key="4">
    <source>
        <dbReference type="ARBA" id="ARBA00029440"/>
    </source>
</evidence>
<dbReference type="InterPro" id="IPR019887">
    <property type="entry name" value="Tscrpt_reg_AsnC/Lrp_C"/>
</dbReference>
<dbReference type="GO" id="GO:0005829">
    <property type="term" value="C:cytosol"/>
    <property type="evidence" value="ECO:0007669"/>
    <property type="project" value="TreeGrafter"/>
</dbReference>
<dbReference type="CDD" id="cd00090">
    <property type="entry name" value="HTH_ARSR"/>
    <property type="match status" value="1"/>
</dbReference>
<dbReference type="AlphaFoldDB" id="A0A429G0H2"/>
<dbReference type="InterPro" id="IPR000485">
    <property type="entry name" value="AsnC-type_HTH_dom"/>
</dbReference>
<organism evidence="6 7">
    <name type="scientific">Candidatus Korarchaeum cryptofilum</name>
    <dbReference type="NCBI Taxonomy" id="498846"/>
    <lineage>
        <taxon>Archaea</taxon>
        <taxon>Thermoproteota</taxon>
        <taxon>Candidatus Korarchaeia</taxon>
        <taxon>Candidatus Korarchaeales</taxon>
        <taxon>Candidatus Korarchaeaceae</taxon>
        <taxon>Candidatus Korarchaeum</taxon>
    </lineage>
</organism>
<dbReference type="Pfam" id="PF01037">
    <property type="entry name" value="AsnC_trans_reg"/>
    <property type="match status" value="1"/>
</dbReference>
<dbReference type="PROSITE" id="PS50956">
    <property type="entry name" value="HTH_ASNC_2"/>
    <property type="match status" value="1"/>
</dbReference>
<proteinExistence type="predicted"/>
<sequence>MSENELDELDIKILRLMQKDSRIPYSEISKRLGVPEATVKYRVRRLIEKGAILGFYTLLNPRKIGFPFSMIILFQIIPEELENIFNKLKSMPEATHVFKLTGKYNIVAIFHARDMNHVSKIDEAVRSLRGVTAAETLLVTGVVYMNWEFPI</sequence>
<dbReference type="GO" id="GO:0043200">
    <property type="term" value="P:response to amino acid"/>
    <property type="evidence" value="ECO:0007669"/>
    <property type="project" value="TreeGrafter"/>
</dbReference>
<dbReference type="PANTHER" id="PTHR30154:SF34">
    <property type="entry name" value="TRANSCRIPTIONAL REGULATOR AZLB"/>
    <property type="match status" value="1"/>
</dbReference>
<evidence type="ECO:0000256" key="2">
    <source>
        <dbReference type="ARBA" id="ARBA00023125"/>
    </source>
</evidence>
<evidence type="ECO:0000256" key="1">
    <source>
        <dbReference type="ARBA" id="ARBA00023015"/>
    </source>
</evidence>
<dbReference type="EMBL" id="RCOR01000047">
    <property type="protein sequence ID" value="RSN67249.1"/>
    <property type="molecule type" value="Genomic_DNA"/>
</dbReference>
<dbReference type="InterPro" id="IPR011991">
    <property type="entry name" value="ArsR-like_HTH"/>
</dbReference>
<dbReference type="Proteomes" id="UP000278149">
    <property type="component" value="Unassembled WGS sequence"/>
</dbReference>
<dbReference type="SUPFAM" id="SSF54909">
    <property type="entry name" value="Dimeric alpha+beta barrel"/>
    <property type="match status" value="1"/>
</dbReference>
<dbReference type="Gene3D" id="3.30.70.920">
    <property type="match status" value="1"/>
</dbReference>
<dbReference type="InterPro" id="IPR011008">
    <property type="entry name" value="Dimeric_a/b-barrel"/>
</dbReference>
<dbReference type="Pfam" id="PF13412">
    <property type="entry name" value="HTH_24"/>
    <property type="match status" value="1"/>
</dbReference>
<keyword evidence="2" id="KW-0238">DNA-binding</keyword>
<keyword evidence="1" id="KW-0805">Transcription regulation</keyword>
<dbReference type="SMART" id="SM00344">
    <property type="entry name" value="HTH_ASNC"/>
    <property type="match status" value="1"/>
</dbReference>
<evidence type="ECO:0000259" key="5">
    <source>
        <dbReference type="PROSITE" id="PS50956"/>
    </source>
</evidence>
<dbReference type="PANTHER" id="PTHR30154">
    <property type="entry name" value="LEUCINE-RESPONSIVE REGULATORY PROTEIN"/>
    <property type="match status" value="1"/>
</dbReference>
<dbReference type="PRINTS" id="PR00033">
    <property type="entry name" value="HTHASNC"/>
</dbReference>
<evidence type="ECO:0000313" key="7">
    <source>
        <dbReference type="Proteomes" id="UP000278149"/>
    </source>
</evidence>
<dbReference type="InterPro" id="IPR036390">
    <property type="entry name" value="WH_DNA-bd_sf"/>
</dbReference>